<keyword evidence="15" id="KW-1185">Reference proteome</keyword>
<sequence length="384" mass="41066">MSSAGRRRYGLATRLLFAQVVVLLASLLTAGLVALLLGPSLFHGHVLQVRPVWDPEELLHIERGFREASFVALSAGLLISLGCAIAVTWWMTRGMQRTLDALTTAAAEVSRGHLSARVSSAGGGAELDTLAGAFNLMAGQLESTEATRRRLLSDLAHELRTPISTIQLYCEGLSDGVLQWDEGTERVLTEHTGRLARLAGDIDDVSRAEEGRLELDLVPVAVGHLLASAVESHQDAFARAGVRLRDERGSADDVLVHVDVHRVRQVLDNLLRNALRHTPPEGTVVVSARRAGEEVHVTVTDSGDGIPADQLDHVFERFYRGDTARDRDHGGSGIGLTISRAIADAHGGSLTASSAGPGQGSSFTLRLPSPARQRPPRGEGTGRT</sequence>
<dbReference type="RefSeq" id="WP_022920466.1">
    <property type="nucleotide sequence ID" value="NZ_BMLB01000002.1"/>
</dbReference>
<evidence type="ECO:0000259" key="13">
    <source>
        <dbReference type="PROSITE" id="PS50885"/>
    </source>
</evidence>
<dbReference type="Pfam" id="PF00512">
    <property type="entry name" value="HisKA"/>
    <property type="match status" value="1"/>
</dbReference>
<evidence type="ECO:0000313" key="15">
    <source>
        <dbReference type="Proteomes" id="UP000662111"/>
    </source>
</evidence>
<dbReference type="InterPro" id="IPR003594">
    <property type="entry name" value="HATPase_dom"/>
</dbReference>
<dbReference type="SMART" id="SM00304">
    <property type="entry name" value="HAMP"/>
    <property type="match status" value="1"/>
</dbReference>
<keyword evidence="8 11" id="KW-1133">Transmembrane helix</keyword>
<dbReference type="PROSITE" id="PS50885">
    <property type="entry name" value="HAMP"/>
    <property type="match status" value="1"/>
</dbReference>
<dbReference type="SMART" id="SM00388">
    <property type="entry name" value="HisKA"/>
    <property type="match status" value="1"/>
</dbReference>
<dbReference type="PANTHER" id="PTHR43711">
    <property type="entry name" value="TWO-COMPONENT HISTIDINE KINASE"/>
    <property type="match status" value="1"/>
</dbReference>
<dbReference type="InterPro" id="IPR003661">
    <property type="entry name" value="HisK_dim/P_dom"/>
</dbReference>
<dbReference type="Gene3D" id="6.10.340.10">
    <property type="match status" value="1"/>
</dbReference>
<keyword evidence="7 14" id="KW-0418">Kinase</keyword>
<organism evidence="14 15">
    <name type="scientific">Ornithinimicrobium pekingense</name>
    <dbReference type="NCBI Taxonomy" id="384677"/>
    <lineage>
        <taxon>Bacteria</taxon>
        <taxon>Bacillati</taxon>
        <taxon>Actinomycetota</taxon>
        <taxon>Actinomycetes</taxon>
        <taxon>Micrococcales</taxon>
        <taxon>Ornithinimicrobiaceae</taxon>
        <taxon>Ornithinimicrobium</taxon>
    </lineage>
</organism>
<dbReference type="Gene3D" id="3.30.565.10">
    <property type="entry name" value="Histidine kinase-like ATPase, C-terminal domain"/>
    <property type="match status" value="1"/>
</dbReference>
<dbReference type="SUPFAM" id="SSF55874">
    <property type="entry name" value="ATPase domain of HSP90 chaperone/DNA topoisomerase II/histidine kinase"/>
    <property type="match status" value="1"/>
</dbReference>
<comment type="subcellular location">
    <subcellularLocation>
        <location evidence="2">Cell membrane</location>
    </subcellularLocation>
</comment>
<protein>
    <recommendedName>
        <fullName evidence="3">histidine kinase</fullName>
        <ecNumber evidence="3">2.7.13.3</ecNumber>
    </recommendedName>
</protein>
<dbReference type="PROSITE" id="PS50109">
    <property type="entry name" value="HIS_KIN"/>
    <property type="match status" value="1"/>
</dbReference>
<evidence type="ECO:0000256" key="11">
    <source>
        <dbReference type="SAM" id="Phobius"/>
    </source>
</evidence>
<keyword evidence="4" id="KW-0597">Phosphoprotein</keyword>
<name>A0ABQ2F5H6_9MICO</name>
<evidence type="ECO:0000313" key="14">
    <source>
        <dbReference type="EMBL" id="GGK63849.1"/>
    </source>
</evidence>
<dbReference type="InterPro" id="IPR050736">
    <property type="entry name" value="Sensor_HK_Regulatory"/>
</dbReference>
<dbReference type="InterPro" id="IPR036890">
    <property type="entry name" value="HATPase_C_sf"/>
</dbReference>
<evidence type="ECO:0000256" key="9">
    <source>
        <dbReference type="ARBA" id="ARBA00023012"/>
    </source>
</evidence>
<dbReference type="Gene3D" id="1.10.287.130">
    <property type="match status" value="1"/>
</dbReference>
<dbReference type="PRINTS" id="PR00344">
    <property type="entry name" value="BCTRLSENSOR"/>
</dbReference>
<dbReference type="Pfam" id="PF02518">
    <property type="entry name" value="HATPase_c"/>
    <property type="match status" value="1"/>
</dbReference>
<comment type="caution">
    <text evidence="14">The sequence shown here is derived from an EMBL/GenBank/DDBJ whole genome shotgun (WGS) entry which is preliminary data.</text>
</comment>
<dbReference type="SUPFAM" id="SSF158472">
    <property type="entry name" value="HAMP domain-like"/>
    <property type="match status" value="1"/>
</dbReference>
<dbReference type="EC" id="2.7.13.3" evidence="3"/>
<dbReference type="CDD" id="cd00082">
    <property type="entry name" value="HisKA"/>
    <property type="match status" value="1"/>
</dbReference>
<evidence type="ECO:0000256" key="5">
    <source>
        <dbReference type="ARBA" id="ARBA00022679"/>
    </source>
</evidence>
<keyword evidence="6 11" id="KW-0812">Transmembrane</keyword>
<dbReference type="Proteomes" id="UP000662111">
    <property type="component" value="Unassembled WGS sequence"/>
</dbReference>
<dbReference type="SMART" id="SM00387">
    <property type="entry name" value="HATPase_c"/>
    <property type="match status" value="1"/>
</dbReference>
<keyword evidence="11" id="KW-0472">Membrane</keyword>
<dbReference type="InterPro" id="IPR036097">
    <property type="entry name" value="HisK_dim/P_sf"/>
</dbReference>
<dbReference type="EMBL" id="BMLB01000002">
    <property type="protein sequence ID" value="GGK63849.1"/>
    <property type="molecule type" value="Genomic_DNA"/>
</dbReference>
<dbReference type="Pfam" id="PF00672">
    <property type="entry name" value="HAMP"/>
    <property type="match status" value="1"/>
</dbReference>
<feature type="domain" description="Histidine kinase" evidence="12">
    <location>
        <begin position="154"/>
        <end position="371"/>
    </location>
</feature>
<evidence type="ECO:0000256" key="1">
    <source>
        <dbReference type="ARBA" id="ARBA00000085"/>
    </source>
</evidence>
<evidence type="ECO:0000256" key="6">
    <source>
        <dbReference type="ARBA" id="ARBA00022692"/>
    </source>
</evidence>
<evidence type="ECO:0000259" key="12">
    <source>
        <dbReference type="PROSITE" id="PS50109"/>
    </source>
</evidence>
<feature type="domain" description="HAMP" evidence="13">
    <location>
        <begin position="93"/>
        <end position="146"/>
    </location>
</feature>
<gene>
    <name evidence="14" type="ORF">GCM10011509_10310</name>
</gene>
<reference evidence="15" key="1">
    <citation type="journal article" date="2019" name="Int. J. Syst. Evol. Microbiol.">
        <title>The Global Catalogue of Microorganisms (GCM) 10K type strain sequencing project: providing services to taxonomists for standard genome sequencing and annotation.</title>
        <authorList>
            <consortium name="The Broad Institute Genomics Platform"/>
            <consortium name="The Broad Institute Genome Sequencing Center for Infectious Disease"/>
            <person name="Wu L."/>
            <person name="Ma J."/>
        </authorList>
    </citation>
    <scope>NUCLEOTIDE SEQUENCE [LARGE SCALE GENOMIC DNA]</scope>
    <source>
        <strain evidence="15">CGMCC 1.5362</strain>
    </source>
</reference>
<keyword evidence="5" id="KW-0808">Transferase</keyword>
<evidence type="ECO:0000256" key="7">
    <source>
        <dbReference type="ARBA" id="ARBA00022777"/>
    </source>
</evidence>
<keyword evidence="9" id="KW-0902">Two-component regulatory system</keyword>
<accession>A0ABQ2F5H6</accession>
<dbReference type="InterPro" id="IPR003660">
    <property type="entry name" value="HAMP_dom"/>
</dbReference>
<evidence type="ECO:0000256" key="4">
    <source>
        <dbReference type="ARBA" id="ARBA00022553"/>
    </source>
</evidence>
<dbReference type="SUPFAM" id="SSF47384">
    <property type="entry name" value="Homodimeric domain of signal transducing histidine kinase"/>
    <property type="match status" value="1"/>
</dbReference>
<evidence type="ECO:0000256" key="8">
    <source>
        <dbReference type="ARBA" id="ARBA00022989"/>
    </source>
</evidence>
<dbReference type="CDD" id="cd00075">
    <property type="entry name" value="HATPase"/>
    <property type="match status" value="1"/>
</dbReference>
<evidence type="ECO:0000256" key="10">
    <source>
        <dbReference type="SAM" id="MobiDB-lite"/>
    </source>
</evidence>
<dbReference type="InterPro" id="IPR005467">
    <property type="entry name" value="His_kinase_dom"/>
</dbReference>
<dbReference type="GO" id="GO:0016301">
    <property type="term" value="F:kinase activity"/>
    <property type="evidence" value="ECO:0007669"/>
    <property type="project" value="UniProtKB-KW"/>
</dbReference>
<feature type="region of interest" description="Disordered" evidence="10">
    <location>
        <begin position="349"/>
        <end position="384"/>
    </location>
</feature>
<proteinExistence type="predicted"/>
<dbReference type="CDD" id="cd06225">
    <property type="entry name" value="HAMP"/>
    <property type="match status" value="1"/>
</dbReference>
<evidence type="ECO:0000256" key="2">
    <source>
        <dbReference type="ARBA" id="ARBA00004236"/>
    </source>
</evidence>
<feature type="compositionally biased region" description="Polar residues" evidence="10">
    <location>
        <begin position="350"/>
        <end position="364"/>
    </location>
</feature>
<dbReference type="InterPro" id="IPR004358">
    <property type="entry name" value="Sig_transdc_His_kin-like_C"/>
</dbReference>
<comment type="catalytic activity">
    <reaction evidence="1">
        <text>ATP + protein L-histidine = ADP + protein N-phospho-L-histidine.</text>
        <dbReference type="EC" id="2.7.13.3"/>
    </reaction>
</comment>
<evidence type="ECO:0000256" key="3">
    <source>
        <dbReference type="ARBA" id="ARBA00012438"/>
    </source>
</evidence>
<dbReference type="PANTHER" id="PTHR43711:SF1">
    <property type="entry name" value="HISTIDINE KINASE 1"/>
    <property type="match status" value="1"/>
</dbReference>
<feature type="transmembrane region" description="Helical" evidence="11">
    <location>
        <begin position="68"/>
        <end position="90"/>
    </location>
</feature>